<evidence type="ECO:0000256" key="5">
    <source>
        <dbReference type="ARBA" id="ARBA00022741"/>
    </source>
</evidence>
<keyword evidence="7" id="KW-0067">ATP-binding</keyword>
<evidence type="ECO:0000256" key="8">
    <source>
        <dbReference type="ARBA" id="ARBA00048090"/>
    </source>
</evidence>
<protein>
    <recommendedName>
        <fullName evidence="3">gluconokinase</fullName>
        <ecNumber evidence="3">2.7.1.12</ecNumber>
    </recommendedName>
</protein>
<dbReference type="GO" id="GO:0005524">
    <property type="term" value="F:ATP binding"/>
    <property type="evidence" value="ECO:0007669"/>
    <property type="project" value="UniProtKB-KW"/>
</dbReference>
<evidence type="ECO:0000313" key="9">
    <source>
        <dbReference type="EMBL" id="SJZ61716.1"/>
    </source>
</evidence>
<dbReference type="GO" id="GO:0046316">
    <property type="term" value="F:gluconokinase activity"/>
    <property type="evidence" value="ECO:0007669"/>
    <property type="project" value="UniProtKB-EC"/>
</dbReference>
<dbReference type="SUPFAM" id="SSF52540">
    <property type="entry name" value="P-loop containing nucleoside triphosphate hydrolases"/>
    <property type="match status" value="1"/>
</dbReference>
<accession>A0A1T4M4D1</accession>
<dbReference type="InterPro" id="IPR027417">
    <property type="entry name" value="P-loop_NTPase"/>
</dbReference>
<evidence type="ECO:0000256" key="4">
    <source>
        <dbReference type="ARBA" id="ARBA00022679"/>
    </source>
</evidence>
<dbReference type="GO" id="GO:0005975">
    <property type="term" value="P:carbohydrate metabolic process"/>
    <property type="evidence" value="ECO:0007669"/>
    <property type="project" value="InterPro"/>
</dbReference>
<dbReference type="Gene3D" id="3.40.50.300">
    <property type="entry name" value="P-loop containing nucleotide triphosphate hydrolases"/>
    <property type="match status" value="1"/>
</dbReference>
<evidence type="ECO:0000256" key="3">
    <source>
        <dbReference type="ARBA" id="ARBA00012054"/>
    </source>
</evidence>
<comment type="pathway">
    <text evidence="1">Carbohydrate acid metabolism.</text>
</comment>
<evidence type="ECO:0000256" key="2">
    <source>
        <dbReference type="ARBA" id="ARBA00008420"/>
    </source>
</evidence>
<dbReference type="PANTHER" id="PTHR43442">
    <property type="entry name" value="GLUCONOKINASE-RELATED"/>
    <property type="match status" value="1"/>
</dbReference>
<comment type="catalytic activity">
    <reaction evidence="8">
        <text>D-gluconate + ATP = 6-phospho-D-gluconate + ADP + H(+)</text>
        <dbReference type="Rhea" id="RHEA:19433"/>
        <dbReference type="ChEBI" id="CHEBI:15378"/>
        <dbReference type="ChEBI" id="CHEBI:18391"/>
        <dbReference type="ChEBI" id="CHEBI:30616"/>
        <dbReference type="ChEBI" id="CHEBI:58759"/>
        <dbReference type="ChEBI" id="CHEBI:456216"/>
        <dbReference type="EC" id="2.7.1.12"/>
    </reaction>
</comment>
<proteinExistence type="inferred from homology"/>
<organism evidence="9 10">
    <name type="scientific">Marinactinospora thermotolerans DSM 45154</name>
    <dbReference type="NCBI Taxonomy" id="1122192"/>
    <lineage>
        <taxon>Bacteria</taxon>
        <taxon>Bacillati</taxon>
        <taxon>Actinomycetota</taxon>
        <taxon>Actinomycetes</taxon>
        <taxon>Streptosporangiales</taxon>
        <taxon>Nocardiopsidaceae</taxon>
        <taxon>Marinactinospora</taxon>
    </lineage>
</organism>
<comment type="similarity">
    <text evidence="2">Belongs to the gluconokinase GntK/GntV family.</text>
</comment>
<dbReference type="GO" id="GO:0005737">
    <property type="term" value="C:cytoplasm"/>
    <property type="evidence" value="ECO:0007669"/>
    <property type="project" value="TreeGrafter"/>
</dbReference>
<dbReference type="PANTHER" id="PTHR43442:SF3">
    <property type="entry name" value="GLUCONOKINASE-RELATED"/>
    <property type="match status" value="1"/>
</dbReference>
<name>A0A1T4M4D1_9ACTN</name>
<dbReference type="AlphaFoldDB" id="A0A1T4M4D1"/>
<dbReference type="Proteomes" id="UP000190637">
    <property type="component" value="Unassembled WGS sequence"/>
</dbReference>
<dbReference type="InterPro" id="IPR006001">
    <property type="entry name" value="Therm_gnt_kin"/>
</dbReference>
<keyword evidence="5" id="KW-0547">Nucleotide-binding</keyword>
<gene>
    <name evidence="9" type="ORF">SAMN02745673_00938</name>
</gene>
<dbReference type="EMBL" id="FUWS01000002">
    <property type="protein sequence ID" value="SJZ61716.1"/>
    <property type="molecule type" value="Genomic_DNA"/>
</dbReference>
<reference evidence="9 10" key="1">
    <citation type="submission" date="2017-02" db="EMBL/GenBank/DDBJ databases">
        <authorList>
            <person name="Peterson S.W."/>
        </authorList>
    </citation>
    <scope>NUCLEOTIDE SEQUENCE [LARGE SCALE GENOMIC DNA]</scope>
    <source>
        <strain evidence="9 10">DSM 45154</strain>
    </source>
</reference>
<dbReference type="STRING" id="1122192.SAMN02745673_00938"/>
<dbReference type="EC" id="2.7.1.12" evidence="3"/>
<evidence type="ECO:0000256" key="1">
    <source>
        <dbReference type="ARBA" id="ARBA00004761"/>
    </source>
</evidence>
<evidence type="ECO:0000256" key="7">
    <source>
        <dbReference type="ARBA" id="ARBA00022840"/>
    </source>
</evidence>
<keyword evidence="6 9" id="KW-0418">Kinase</keyword>
<sequence>MMGVAGTGTRTVARLLARHLTASYIDVRDMAPDHREPFPGPLSRWLSERRRDGVFAVATCPALTRRHRDLLRSGDPGLYFIHLSAGRDLLVRRVRRLRDATAAALLEAQLAELEPLHDDEEGVVIDATATPAELVQRILAVVSALVPAPEHPDRPMVT</sequence>
<evidence type="ECO:0000256" key="6">
    <source>
        <dbReference type="ARBA" id="ARBA00022777"/>
    </source>
</evidence>
<evidence type="ECO:0000313" key="10">
    <source>
        <dbReference type="Proteomes" id="UP000190637"/>
    </source>
</evidence>
<keyword evidence="4" id="KW-0808">Transferase</keyword>
<keyword evidence="10" id="KW-1185">Reference proteome</keyword>